<reference evidence="3 4" key="1">
    <citation type="submission" date="2015-02" db="EMBL/GenBank/DDBJ databases">
        <authorList>
            <person name="Ju K.-S."/>
            <person name="Doroghazi J.R."/>
            <person name="Metcalf W."/>
        </authorList>
    </citation>
    <scope>NUCLEOTIDE SEQUENCE [LARGE SCALE GENOMIC DNA]</scope>
    <source>
        <strain evidence="3 4">ATCC 31215</strain>
    </source>
</reference>
<dbReference type="Proteomes" id="UP000033699">
    <property type="component" value="Unassembled WGS sequence"/>
</dbReference>
<protein>
    <recommendedName>
        <fullName evidence="2">Thioesterase domain-containing protein</fullName>
    </recommendedName>
</protein>
<evidence type="ECO:0000256" key="1">
    <source>
        <dbReference type="ARBA" id="ARBA00007169"/>
    </source>
</evidence>
<keyword evidence="4" id="KW-1185">Reference proteome</keyword>
<dbReference type="SUPFAM" id="SSF53474">
    <property type="entry name" value="alpha/beta-Hydrolases"/>
    <property type="match status" value="1"/>
</dbReference>
<dbReference type="Gene3D" id="3.40.50.1820">
    <property type="entry name" value="alpha/beta hydrolase"/>
    <property type="match status" value="1"/>
</dbReference>
<evidence type="ECO:0000313" key="4">
    <source>
        <dbReference type="Proteomes" id="UP000033699"/>
    </source>
</evidence>
<proteinExistence type="inferred from homology"/>
<comment type="similarity">
    <text evidence="1">Belongs to the thioesterase family.</text>
</comment>
<organism evidence="3 4">
    <name type="scientific">Streptomyces rubellomurinus (strain ATCC 31215)</name>
    <dbReference type="NCBI Taxonomy" id="359131"/>
    <lineage>
        <taxon>Bacteria</taxon>
        <taxon>Bacillati</taxon>
        <taxon>Actinomycetota</taxon>
        <taxon>Actinomycetes</taxon>
        <taxon>Kitasatosporales</taxon>
        <taxon>Streptomycetaceae</taxon>
        <taxon>Streptomyces</taxon>
    </lineage>
</organism>
<dbReference type="InterPro" id="IPR029058">
    <property type="entry name" value="AB_hydrolase_fold"/>
</dbReference>
<evidence type="ECO:0000259" key="2">
    <source>
        <dbReference type="Pfam" id="PF00975"/>
    </source>
</evidence>
<feature type="domain" description="Thioesterase" evidence="2">
    <location>
        <begin position="13"/>
        <end position="225"/>
    </location>
</feature>
<dbReference type="InterPro" id="IPR001031">
    <property type="entry name" value="Thioesterase"/>
</dbReference>
<comment type="caution">
    <text evidence="3">The sequence shown here is derived from an EMBL/GenBank/DDBJ whole genome shotgun (WGS) entry which is preliminary data.</text>
</comment>
<dbReference type="PANTHER" id="PTHR11487">
    <property type="entry name" value="THIOESTERASE"/>
    <property type="match status" value="1"/>
</dbReference>
<dbReference type="AlphaFoldDB" id="A0A0F2TA63"/>
<name>A0A0F2TA63_STRR3</name>
<dbReference type="PANTHER" id="PTHR11487:SF0">
    <property type="entry name" value="S-ACYL FATTY ACID SYNTHASE THIOESTERASE, MEDIUM CHAIN"/>
    <property type="match status" value="1"/>
</dbReference>
<accession>A0A0F2TA63</accession>
<evidence type="ECO:0000313" key="3">
    <source>
        <dbReference type="EMBL" id="KJS60099.1"/>
    </source>
</evidence>
<dbReference type="GO" id="GO:0008610">
    <property type="term" value="P:lipid biosynthetic process"/>
    <property type="evidence" value="ECO:0007669"/>
    <property type="project" value="TreeGrafter"/>
</dbReference>
<dbReference type="Pfam" id="PF00975">
    <property type="entry name" value="Thioesterase"/>
    <property type="match status" value="1"/>
</dbReference>
<gene>
    <name evidence="3" type="ORF">VM95_23290</name>
</gene>
<sequence>MLQGDIERAEEAVVFLPPAGSVTSPYFPLGGLLPPGLPAVHCELPGRGRLVDERPVGSVREAADRWSGELARALPGRRLHLFGHSLGSLFAYETAARFTADPVCRIASLTVSAAREPGHTPRAAIGAAFAALSRQRRGTDADGDADGDRLATDLRIRREYRPHREPLAVPLALLCGRDDTFVRPEEMPAWREFVTGRFLGLFTFDGGHDYYLARPDPVASVIERITETSRNSTRTGSEK</sequence>
<dbReference type="EMBL" id="JZKH01000051">
    <property type="protein sequence ID" value="KJS60099.1"/>
    <property type="molecule type" value="Genomic_DNA"/>
</dbReference>
<dbReference type="InterPro" id="IPR012223">
    <property type="entry name" value="TEII"/>
</dbReference>
<dbReference type="PATRIC" id="fig|359131.3.peg.5665"/>